<sequence>MDLQISVFLLSLLFTAGQTLSCYKCTLTCADPNVETCPSGSNRCSILTTVSGSGFLQVTTKTKECVPEAYCKPGTHQGFIGTASIQCCDTDLCNAADGVYKRSFLLLWSLLFFYILFQ</sequence>
<dbReference type="InterPro" id="IPR051110">
    <property type="entry name" value="Ly-6/neurotoxin-like_GPI-ap"/>
</dbReference>
<accession>A0A6P6K1J8</accession>
<reference evidence="5" key="1">
    <citation type="submission" date="2025-08" db="UniProtKB">
        <authorList>
            <consortium name="RefSeq"/>
        </authorList>
    </citation>
    <scope>IDENTIFICATION</scope>
    <source>
        <strain evidence="5">Wakin</strain>
        <tissue evidence="5">Muscle</tissue>
    </source>
</reference>
<dbReference type="SMART" id="SM00134">
    <property type="entry name" value="LU"/>
    <property type="match status" value="1"/>
</dbReference>
<dbReference type="SUPFAM" id="SSF57302">
    <property type="entry name" value="Snake toxin-like"/>
    <property type="match status" value="1"/>
</dbReference>
<dbReference type="Proteomes" id="UP000515129">
    <property type="component" value="Chromosome 29"/>
</dbReference>
<dbReference type="RefSeq" id="XP_026066018.1">
    <property type="nucleotide sequence ID" value="XM_026210233.1"/>
</dbReference>
<dbReference type="GeneID" id="113048430"/>
<proteinExistence type="predicted"/>
<organism evidence="4 5">
    <name type="scientific">Carassius auratus</name>
    <name type="common">Goldfish</name>
    <dbReference type="NCBI Taxonomy" id="7957"/>
    <lineage>
        <taxon>Eukaryota</taxon>
        <taxon>Metazoa</taxon>
        <taxon>Chordata</taxon>
        <taxon>Craniata</taxon>
        <taxon>Vertebrata</taxon>
        <taxon>Euteleostomi</taxon>
        <taxon>Actinopterygii</taxon>
        <taxon>Neopterygii</taxon>
        <taxon>Teleostei</taxon>
        <taxon>Ostariophysi</taxon>
        <taxon>Cypriniformes</taxon>
        <taxon>Cyprinidae</taxon>
        <taxon>Cyprininae</taxon>
        <taxon>Carassius</taxon>
    </lineage>
</organism>
<gene>
    <name evidence="5" type="primary">LOC113048430</name>
</gene>
<dbReference type="KEGG" id="caua:113048430"/>
<name>A0A6P6K1J8_CARAU</name>
<dbReference type="Gene3D" id="2.10.60.10">
    <property type="entry name" value="CD59"/>
    <property type="match status" value="1"/>
</dbReference>
<dbReference type="PANTHER" id="PTHR16983">
    <property type="entry name" value="UPAR/LY6 DOMAIN-CONTAINING PROTEIN"/>
    <property type="match status" value="1"/>
</dbReference>
<evidence type="ECO:0000256" key="2">
    <source>
        <dbReference type="SAM" id="SignalP"/>
    </source>
</evidence>
<dbReference type="InterPro" id="IPR016054">
    <property type="entry name" value="LY6_UPA_recep-like"/>
</dbReference>
<dbReference type="Pfam" id="PF00021">
    <property type="entry name" value="UPAR_LY6"/>
    <property type="match status" value="1"/>
</dbReference>
<feature type="chain" id="PRO_5027729493" evidence="2">
    <location>
        <begin position="18"/>
        <end position="118"/>
    </location>
</feature>
<evidence type="ECO:0000313" key="5">
    <source>
        <dbReference type="RefSeq" id="XP_026066018.1"/>
    </source>
</evidence>
<dbReference type="PANTHER" id="PTHR16983:SF10">
    <property type="entry name" value="PROTEIN QUIVER"/>
    <property type="match status" value="1"/>
</dbReference>
<evidence type="ECO:0000313" key="4">
    <source>
        <dbReference type="Proteomes" id="UP000515129"/>
    </source>
</evidence>
<keyword evidence="4" id="KW-1185">Reference proteome</keyword>
<dbReference type="InterPro" id="IPR045860">
    <property type="entry name" value="Snake_toxin-like_sf"/>
</dbReference>
<protein>
    <submittedName>
        <fullName evidence="5">Lymphocyte antigen 6B-like</fullName>
    </submittedName>
</protein>
<feature type="signal peptide" evidence="2">
    <location>
        <begin position="1"/>
        <end position="17"/>
    </location>
</feature>
<keyword evidence="1 2" id="KW-0732">Signal</keyword>
<evidence type="ECO:0000256" key="1">
    <source>
        <dbReference type="ARBA" id="ARBA00022729"/>
    </source>
</evidence>
<feature type="domain" description="UPAR/Ly6" evidence="3">
    <location>
        <begin position="20"/>
        <end position="107"/>
    </location>
</feature>
<evidence type="ECO:0000259" key="3">
    <source>
        <dbReference type="SMART" id="SM00134"/>
    </source>
</evidence>
<dbReference type="AlphaFoldDB" id="A0A6P6K1J8"/>
<dbReference type="OrthoDB" id="5945173at2759"/>